<evidence type="ECO:0000313" key="1">
    <source>
        <dbReference type="EMBL" id="KAK1125941.1"/>
    </source>
</evidence>
<evidence type="ECO:0000313" key="2">
    <source>
        <dbReference type="Proteomes" id="UP001177670"/>
    </source>
</evidence>
<reference evidence="1" key="1">
    <citation type="submission" date="2021-10" db="EMBL/GenBank/DDBJ databases">
        <title>Melipona bicolor Genome sequencing and assembly.</title>
        <authorList>
            <person name="Araujo N.S."/>
            <person name="Arias M.C."/>
        </authorList>
    </citation>
    <scope>NUCLEOTIDE SEQUENCE</scope>
    <source>
        <strain evidence="1">USP_2M_L1-L4_2017</strain>
        <tissue evidence="1">Whole body</tissue>
    </source>
</reference>
<organism evidence="1 2">
    <name type="scientific">Melipona bicolor</name>
    <dbReference type="NCBI Taxonomy" id="60889"/>
    <lineage>
        <taxon>Eukaryota</taxon>
        <taxon>Metazoa</taxon>
        <taxon>Ecdysozoa</taxon>
        <taxon>Arthropoda</taxon>
        <taxon>Hexapoda</taxon>
        <taxon>Insecta</taxon>
        <taxon>Pterygota</taxon>
        <taxon>Neoptera</taxon>
        <taxon>Endopterygota</taxon>
        <taxon>Hymenoptera</taxon>
        <taxon>Apocrita</taxon>
        <taxon>Aculeata</taxon>
        <taxon>Apoidea</taxon>
        <taxon>Anthophila</taxon>
        <taxon>Apidae</taxon>
        <taxon>Melipona</taxon>
    </lineage>
</organism>
<protein>
    <submittedName>
        <fullName evidence="1">Uncharacterized protein</fullName>
    </submittedName>
</protein>
<keyword evidence="2" id="KW-1185">Reference proteome</keyword>
<dbReference type="Proteomes" id="UP001177670">
    <property type="component" value="Unassembled WGS sequence"/>
</dbReference>
<gene>
    <name evidence="1" type="ORF">K0M31_005474</name>
</gene>
<feature type="non-terminal residue" evidence="1">
    <location>
        <position position="57"/>
    </location>
</feature>
<dbReference type="AlphaFoldDB" id="A0AA40KMI9"/>
<proteinExistence type="predicted"/>
<accession>A0AA40KMI9</accession>
<sequence length="57" mass="6136">MHLNREHVRTSPDPVLPPAAVAPALAVAVARIDRPLVKAASYSGKAKVVGWHCRRAK</sequence>
<comment type="caution">
    <text evidence="1">The sequence shown here is derived from an EMBL/GenBank/DDBJ whole genome shotgun (WGS) entry which is preliminary data.</text>
</comment>
<dbReference type="EMBL" id="JAHYIQ010000015">
    <property type="protein sequence ID" value="KAK1125941.1"/>
    <property type="molecule type" value="Genomic_DNA"/>
</dbReference>
<name>A0AA40KMI9_9HYME</name>